<dbReference type="EMBL" id="PKJN01000002">
    <property type="protein sequence ID" value="PKZ59833.1"/>
    <property type="molecule type" value="Genomic_DNA"/>
</dbReference>
<organism evidence="2 3">
    <name type="scientific">Gardnerella vaginalis</name>
    <dbReference type="NCBI Taxonomy" id="2702"/>
    <lineage>
        <taxon>Bacteria</taxon>
        <taxon>Bacillati</taxon>
        <taxon>Actinomycetota</taxon>
        <taxon>Actinomycetes</taxon>
        <taxon>Bifidobacteriales</taxon>
        <taxon>Bifidobacteriaceae</taxon>
        <taxon>Gardnerella</taxon>
    </lineage>
</organism>
<proteinExistence type="predicted"/>
<feature type="transmembrane region" description="Helical" evidence="1">
    <location>
        <begin position="42"/>
        <end position="69"/>
    </location>
</feature>
<keyword evidence="1" id="KW-0472">Membrane</keyword>
<feature type="transmembrane region" description="Helical" evidence="1">
    <location>
        <begin position="15"/>
        <end position="33"/>
    </location>
</feature>
<evidence type="ECO:0000313" key="3">
    <source>
        <dbReference type="Proteomes" id="UP000234905"/>
    </source>
</evidence>
<comment type="caution">
    <text evidence="2">The sequence shown here is derived from an EMBL/GenBank/DDBJ whole genome shotgun (WGS) entry which is preliminary data.</text>
</comment>
<feature type="transmembrane region" description="Helical" evidence="1">
    <location>
        <begin position="81"/>
        <end position="100"/>
    </location>
</feature>
<keyword evidence="1" id="KW-0812">Transmembrane</keyword>
<protein>
    <submittedName>
        <fullName evidence="2">Alcohol dehydrogenase</fullName>
    </submittedName>
</protein>
<accession>A0AAP8ISW3</accession>
<dbReference type="AlphaFoldDB" id="A0AAP8ISW3"/>
<dbReference type="Proteomes" id="UP000234905">
    <property type="component" value="Unassembled WGS sequence"/>
</dbReference>
<evidence type="ECO:0000256" key="1">
    <source>
        <dbReference type="SAM" id="Phobius"/>
    </source>
</evidence>
<evidence type="ECO:0000313" key="2">
    <source>
        <dbReference type="EMBL" id="PKZ59833.1"/>
    </source>
</evidence>
<sequence>MIGTFAHRCGAVDNIPYGFALSMLLLFLSAWCARSRSGWSGLFIHAIVFSFVAWLIALDFVGSAILVPVGFTIPLPWCSQYVGYFWLFGILVAHLVLLCMPQRWFVIE</sequence>
<name>A0AAP8ISW3_GARVA</name>
<gene>
    <name evidence="2" type="ORF">CYJ61_05860</name>
</gene>
<keyword evidence="1" id="KW-1133">Transmembrane helix</keyword>
<reference evidence="2 3" key="1">
    <citation type="submission" date="2017-12" db="EMBL/GenBank/DDBJ databases">
        <title>Phylogenetic diversity of female urinary microbiome.</title>
        <authorList>
            <person name="Thomas-White K."/>
            <person name="Wolfe A.J."/>
        </authorList>
    </citation>
    <scope>NUCLEOTIDE SEQUENCE [LARGE SCALE GENOMIC DNA]</scope>
    <source>
        <strain evidence="2 3">UMB0682</strain>
    </source>
</reference>